<keyword evidence="4" id="KW-0474">Menaquinone biosynthesis</keyword>
<dbReference type="RefSeq" id="WP_017803448.1">
    <property type="nucleotide sequence ID" value="NZ_JAGGMQ010000001.1"/>
</dbReference>
<comment type="similarity">
    <text evidence="4">Belongs to the mandelate racemase/muconate lactonizing enzyme family. MenC type 1 subfamily.</text>
</comment>
<dbReference type="PANTHER" id="PTHR48073">
    <property type="entry name" value="O-SUCCINYLBENZOATE SYNTHASE-RELATED"/>
    <property type="match status" value="1"/>
</dbReference>
<dbReference type="Proteomes" id="UP001195624">
    <property type="component" value="Unassembled WGS sequence"/>
</dbReference>
<evidence type="ECO:0000313" key="8">
    <source>
        <dbReference type="Proteomes" id="UP001195624"/>
    </source>
</evidence>
<dbReference type="Gene3D" id="3.20.20.120">
    <property type="entry name" value="Enolase-like C-terminal domain"/>
    <property type="match status" value="1"/>
</dbReference>
<evidence type="ECO:0000256" key="2">
    <source>
        <dbReference type="ARBA" id="ARBA00022842"/>
    </source>
</evidence>
<dbReference type="InterPro" id="IPR029065">
    <property type="entry name" value="Enolase_C-like"/>
</dbReference>
<comment type="cofactor">
    <cofactor evidence="4">
        <name>a divalent metal cation</name>
        <dbReference type="ChEBI" id="CHEBI:60240"/>
    </cofactor>
</comment>
<dbReference type="CDD" id="cd03320">
    <property type="entry name" value="OSBS"/>
    <property type="match status" value="1"/>
</dbReference>
<reference evidence="7 8" key="1">
    <citation type="submission" date="2021-03" db="EMBL/GenBank/DDBJ databases">
        <authorList>
            <person name="D'Agostino P."/>
            <person name="Huntemann M."/>
            <person name="Clum A."/>
            <person name="Spunde A."/>
            <person name="Palaniappan K."/>
            <person name="Ritter S."/>
            <person name="Mikhailova N."/>
            <person name="Chen I.-M."/>
            <person name="Stamatis D."/>
            <person name="Reddy T."/>
            <person name="O'Malley R."/>
            <person name="Daum C."/>
            <person name="Shapiro N."/>
            <person name="Ivanova N."/>
            <person name="Kyrpides N."/>
            <person name="Woyke T."/>
        </authorList>
    </citation>
    <scope>NUCLEOTIDE SEQUENCE [LARGE SCALE GENOMIC DNA]</scope>
    <source>
        <strain evidence="7 8">WS4403</strain>
    </source>
</reference>
<name>A0ABS4P4T2_9GAMM</name>
<dbReference type="Pfam" id="PF13378">
    <property type="entry name" value="MR_MLE_C"/>
    <property type="match status" value="1"/>
</dbReference>
<dbReference type="Pfam" id="PF21508">
    <property type="entry name" value="MenC_N"/>
    <property type="match status" value="1"/>
</dbReference>
<dbReference type="SFLD" id="SFLDG00180">
    <property type="entry name" value="muconate_cycloisomerase"/>
    <property type="match status" value="1"/>
</dbReference>
<dbReference type="PANTHER" id="PTHR48073:SF2">
    <property type="entry name" value="O-SUCCINYLBENZOATE SYNTHASE"/>
    <property type="match status" value="1"/>
</dbReference>
<dbReference type="InterPro" id="IPR010196">
    <property type="entry name" value="OSB_synthase_MenC1"/>
</dbReference>
<dbReference type="HAMAP" id="MF_00470">
    <property type="entry name" value="MenC_1"/>
    <property type="match status" value="1"/>
</dbReference>
<proteinExistence type="inferred from homology"/>
<comment type="caution">
    <text evidence="7">The sequence shown here is derived from an EMBL/GenBank/DDBJ whole genome shotgun (WGS) entry which is preliminary data.</text>
</comment>
<dbReference type="EMBL" id="JAGGMQ010000001">
    <property type="protein sequence ID" value="MBP2167625.1"/>
    <property type="molecule type" value="Genomic_DNA"/>
</dbReference>
<keyword evidence="1 4" id="KW-0479">Metal-binding</keyword>
<accession>A0ABS4P4T2</accession>
<evidence type="ECO:0000259" key="6">
    <source>
        <dbReference type="SMART" id="SM00922"/>
    </source>
</evidence>
<comment type="catalytic activity">
    <reaction evidence="4">
        <text>(1R,6R)-6-hydroxy-2-succinyl-cyclohexa-2,4-diene-1-carboxylate = 2-succinylbenzoate + H2O</text>
        <dbReference type="Rhea" id="RHEA:10196"/>
        <dbReference type="ChEBI" id="CHEBI:15377"/>
        <dbReference type="ChEBI" id="CHEBI:18325"/>
        <dbReference type="ChEBI" id="CHEBI:58689"/>
        <dbReference type="EC" id="4.2.1.113"/>
    </reaction>
</comment>
<reference evidence="8" key="2">
    <citation type="submission" date="2023-07" db="EMBL/GenBank/DDBJ databases">
        <title>Genome mining of underrepresented organisms for secondary metabolites.</title>
        <authorList>
            <person name="D'Agostino P.M."/>
        </authorList>
    </citation>
    <scope>NUCLEOTIDE SEQUENCE [LARGE SCALE GENOMIC DNA]</scope>
    <source>
        <strain evidence="8">WS4403</strain>
    </source>
</reference>
<comment type="pathway">
    <text evidence="4">Quinol/quinone metabolism; menaquinone biosynthesis.</text>
</comment>
<feature type="domain" description="Mandelate racemase/muconate lactonizing enzyme C-terminal" evidence="6">
    <location>
        <begin position="115"/>
        <end position="209"/>
    </location>
</feature>
<dbReference type="SFLD" id="SFLDS00001">
    <property type="entry name" value="Enolase"/>
    <property type="match status" value="1"/>
</dbReference>
<dbReference type="InterPro" id="IPR036849">
    <property type="entry name" value="Enolase-like_C_sf"/>
</dbReference>
<feature type="active site" description="Proton acceptor" evidence="4">
    <location>
        <position position="235"/>
    </location>
</feature>
<dbReference type="InterPro" id="IPR029017">
    <property type="entry name" value="Enolase-like_N"/>
</dbReference>
<protein>
    <recommendedName>
        <fullName evidence="4 5">o-succinylbenzoate synthase</fullName>
        <shortName evidence="4">OSB synthase</shortName>
        <shortName evidence="4">OSBS</shortName>
        <ecNumber evidence="4 5">4.2.1.113</ecNumber>
    </recommendedName>
    <alternativeName>
        <fullName evidence="4">4-(2'-carboxyphenyl)-4-oxybutyric acid synthase</fullName>
    </alternativeName>
    <alternativeName>
        <fullName evidence="4">o-succinylbenzoic acid synthase</fullName>
    </alternativeName>
</protein>
<dbReference type="Gene3D" id="3.30.390.10">
    <property type="entry name" value="Enolase-like, N-terminal domain"/>
    <property type="match status" value="1"/>
</dbReference>
<evidence type="ECO:0000256" key="4">
    <source>
        <dbReference type="HAMAP-Rule" id="MF_00470"/>
    </source>
</evidence>
<dbReference type="NCBIfam" id="NF003473">
    <property type="entry name" value="PRK05105.1"/>
    <property type="match status" value="1"/>
</dbReference>
<dbReference type="SUPFAM" id="SSF54826">
    <property type="entry name" value="Enolase N-terminal domain-like"/>
    <property type="match status" value="1"/>
</dbReference>
<keyword evidence="2 4" id="KW-0460">Magnesium</keyword>
<dbReference type="SFLD" id="SFLDF00009">
    <property type="entry name" value="o-succinylbenzoate_synthase"/>
    <property type="match status" value="1"/>
</dbReference>
<evidence type="ECO:0000256" key="1">
    <source>
        <dbReference type="ARBA" id="ARBA00022723"/>
    </source>
</evidence>
<dbReference type="SMART" id="SM00922">
    <property type="entry name" value="MR_MLE"/>
    <property type="match status" value="1"/>
</dbReference>
<dbReference type="NCBIfam" id="TIGR01927">
    <property type="entry name" value="menC_gam_Gplu"/>
    <property type="match status" value="1"/>
</dbReference>
<dbReference type="InterPro" id="IPR013342">
    <property type="entry name" value="Mandelate_racemase_C"/>
</dbReference>
<organism evidence="7 8">
    <name type="scientific">Winslowiella toletana</name>
    <dbReference type="NCBI Taxonomy" id="92490"/>
    <lineage>
        <taxon>Bacteria</taxon>
        <taxon>Pseudomonadati</taxon>
        <taxon>Pseudomonadota</taxon>
        <taxon>Gammaproteobacteria</taxon>
        <taxon>Enterobacterales</taxon>
        <taxon>Erwiniaceae</taxon>
        <taxon>Winslowiella</taxon>
    </lineage>
</organism>
<dbReference type="GO" id="GO:0043748">
    <property type="term" value="F:O-succinylbenzoate synthase activity"/>
    <property type="evidence" value="ECO:0007669"/>
    <property type="project" value="UniProtKB-EC"/>
</dbReference>
<feature type="binding site" evidence="4">
    <location>
        <position position="190"/>
    </location>
    <ligand>
        <name>Mg(2+)</name>
        <dbReference type="ChEBI" id="CHEBI:18420"/>
    </ligand>
</feature>
<comment type="function">
    <text evidence="4">Converts 2-succinyl-6-hydroxy-2,4-cyclohexadiene-1-carboxylate (SHCHC) to 2-succinylbenzoate (OSB).</text>
</comment>
<evidence type="ECO:0000313" key="7">
    <source>
        <dbReference type="EMBL" id="MBP2167625.1"/>
    </source>
</evidence>
<dbReference type="EC" id="4.2.1.113" evidence="4 5"/>
<feature type="binding site" evidence="4">
    <location>
        <position position="213"/>
    </location>
    <ligand>
        <name>Mg(2+)</name>
        <dbReference type="ChEBI" id="CHEBI:18420"/>
    </ligand>
</feature>
<feature type="active site" description="Proton donor" evidence="4">
    <location>
        <position position="133"/>
    </location>
</feature>
<feature type="binding site" evidence="4">
    <location>
        <position position="161"/>
    </location>
    <ligand>
        <name>Mg(2+)</name>
        <dbReference type="ChEBI" id="CHEBI:18420"/>
    </ligand>
</feature>
<dbReference type="InterPro" id="IPR041338">
    <property type="entry name" value="OSBS_N"/>
</dbReference>
<gene>
    <name evidence="4" type="primary">menC</name>
    <name evidence="7" type="ORF">J2125_000817</name>
</gene>
<dbReference type="SUPFAM" id="SSF51604">
    <property type="entry name" value="Enolase C-terminal domain-like"/>
    <property type="match status" value="1"/>
</dbReference>
<keyword evidence="3 4" id="KW-0456">Lyase</keyword>
<sequence>MRAASLWRYTIPLEAGVVLRDQRVKLRSGLVVRLRDGSAEGWGEIAPLPGFSREDLPQAQEAAEGWLAGWCAGKATAESVLPSVAFGLSCALAELDGTLPAAGNYHPAALCVGDPDQLFARLQALPHQVAKMKVGLYEPIRDGMLVSLLLEALPDLQLRLDANRSWTPEKAWQFARAVEPELRQRIAFLEEPCRTPDQSRRFSAATGIAIAWDESVREANFVVAAQPGVTALVVKPTLTGSIRQLQQLIIAAQQQGLTVVISSAIESSLGLTQLARLTNWLTPQVLPGLDTLDLMQHQLQRRWPGSSLSLQTLADREAIWRR</sequence>
<keyword evidence="8" id="KW-1185">Reference proteome</keyword>
<comment type="pathway">
    <text evidence="4">Quinol/quinone metabolism; 1,4-dihydroxy-2-naphthoate biosynthesis; 1,4-dihydroxy-2-naphthoate from chorismate: step 4/7.</text>
</comment>
<evidence type="ECO:0000256" key="5">
    <source>
        <dbReference type="NCBIfam" id="TIGR01927"/>
    </source>
</evidence>
<evidence type="ECO:0000256" key="3">
    <source>
        <dbReference type="ARBA" id="ARBA00023239"/>
    </source>
</evidence>